<protein>
    <recommendedName>
        <fullName evidence="4">Cytochrome C oxidase assembly protein</fullName>
    </recommendedName>
</protein>
<organism evidence="2 3">
    <name type="scientific">Cypionkella aquatica</name>
    <dbReference type="NCBI Taxonomy" id="1756042"/>
    <lineage>
        <taxon>Bacteria</taxon>
        <taxon>Pseudomonadati</taxon>
        <taxon>Pseudomonadota</taxon>
        <taxon>Alphaproteobacteria</taxon>
        <taxon>Rhodobacterales</taxon>
        <taxon>Paracoccaceae</taxon>
        <taxon>Cypionkella</taxon>
    </lineage>
</organism>
<accession>A0AA37U3N8</accession>
<feature type="region of interest" description="Disordered" evidence="1">
    <location>
        <begin position="44"/>
        <end position="82"/>
    </location>
</feature>
<feature type="compositionally biased region" description="Pro residues" evidence="1">
    <location>
        <begin position="62"/>
        <end position="82"/>
    </location>
</feature>
<proteinExistence type="predicted"/>
<keyword evidence="3" id="KW-1185">Reference proteome</keyword>
<evidence type="ECO:0000313" key="3">
    <source>
        <dbReference type="Proteomes" id="UP001157355"/>
    </source>
</evidence>
<reference evidence="2 3" key="1">
    <citation type="journal article" date="2014" name="Int. J. Syst. Evol. Microbiol.">
        <title>Complete genome sequence of Corynebacterium casei LMG S-19264T (=DSM 44701T), isolated from a smear-ripened cheese.</title>
        <authorList>
            <consortium name="US DOE Joint Genome Institute (JGI-PGF)"/>
            <person name="Walter F."/>
            <person name="Albersmeier A."/>
            <person name="Kalinowski J."/>
            <person name="Ruckert C."/>
        </authorList>
    </citation>
    <scope>NUCLEOTIDE SEQUENCE [LARGE SCALE GENOMIC DNA]</scope>
    <source>
        <strain evidence="2 3">NBRC 111766</strain>
    </source>
</reference>
<evidence type="ECO:0008006" key="4">
    <source>
        <dbReference type="Google" id="ProtNLM"/>
    </source>
</evidence>
<dbReference type="AlphaFoldDB" id="A0AA37U3N8"/>
<dbReference type="RefSeq" id="WP_284326976.1">
    <property type="nucleotide sequence ID" value="NZ_BSPP01000021.1"/>
</dbReference>
<evidence type="ECO:0000313" key="2">
    <source>
        <dbReference type="EMBL" id="GLS88902.1"/>
    </source>
</evidence>
<dbReference type="Proteomes" id="UP001157355">
    <property type="component" value="Unassembled WGS sequence"/>
</dbReference>
<gene>
    <name evidence="2" type="ORF">GCM10010873_38760</name>
</gene>
<sequence length="82" mass="8457">MAFRPEHEIYKRRFSRNLGVGLALVSFVALVFALTVVKVTEGDLGHANDVPGLLGSTQPIAPEEPAPAPAASPAPASPAVAP</sequence>
<dbReference type="EMBL" id="BSPP01000021">
    <property type="protein sequence ID" value="GLS88902.1"/>
    <property type="molecule type" value="Genomic_DNA"/>
</dbReference>
<comment type="caution">
    <text evidence="2">The sequence shown here is derived from an EMBL/GenBank/DDBJ whole genome shotgun (WGS) entry which is preliminary data.</text>
</comment>
<evidence type="ECO:0000256" key="1">
    <source>
        <dbReference type="SAM" id="MobiDB-lite"/>
    </source>
</evidence>
<name>A0AA37U3N8_9RHOB</name>